<sequence length="311" mass="35619">MHRIHQAILAGRLPNCRQLAEELEVTPKTVLRDITFMRDHFRVPLEYDERAHGYRYVGEVGDFPAFEVGEGELAALFLARHALTSIRGTEVADKLRGVFARLTGSLSERVELEWEDLDVAFSRKAPEVRGHDVQRFGRLADAVVKARWVSFHYRKLGADQSEARKVQPLHLGEVDGGWYLIAHDPLRGALRTFSLVRMSRVRVLSETFERPSDFDGAAYLRKSFGVWSGEGVEQVRVRLSGYAARMAQERRWHPTQEVEVIDEKGEEVEVRFEVGSLPEVVRWVLSFGSKAKVIEPLELKERVAEEVRLMR</sequence>
<evidence type="ECO:0000313" key="3">
    <source>
        <dbReference type="EMBL" id="MBB5352147.1"/>
    </source>
</evidence>
<evidence type="ECO:0000259" key="2">
    <source>
        <dbReference type="Pfam" id="PF25583"/>
    </source>
</evidence>
<dbReference type="RefSeq" id="WP_184018917.1">
    <property type="nucleotide sequence ID" value="NZ_JACHFD010000010.1"/>
</dbReference>
<keyword evidence="3" id="KW-0238">DNA-binding</keyword>
<dbReference type="Pfam" id="PF25583">
    <property type="entry name" value="WCX"/>
    <property type="match status" value="1"/>
</dbReference>
<dbReference type="GO" id="GO:0003677">
    <property type="term" value="F:DNA binding"/>
    <property type="evidence" value="ECO:0007669"/>
    <property type="project" value="UniProtKB-KW"/>
</dbReference>
<dbReference type="InterPro" id="IPR057727">
    <property type="entry name" value="WCX_dom"/>
</dbReference>
<feature type="domain" description="WYL" evidence="1">
    <location>
        <begin position="136"/>
        <end position="203"/>
    </location>
</feature>
<feature type="domain" description="WCX" evidence="2">
    <location>
        <begin position="233"/>
        <end position="310"/>
    </location>
</feature>
<gene>
    <name evidence="3" type="ORF">HNR46_002388</name>
</gene>
<dbReference type="EMBL" id="JACHFD010000010">
    <property type="protein sequence ID" value="MBB5352147.1"/>
    <property type="molecule type" value="Genomic_DNA"/>
</dbReference>
<dbReference type="PANTHER" id="PTHR34580">
    <property type="match status" value="1"/>
</dbReference>
<comment type="caution">
    <text evidence="3">The sequence shown here is derived from an EMBL/GenBank/DDBJ whole genome shotgun (WGS) entry which is preliminary data.</text>
</comment>
<reference evidence="3 4" key="1">
    <citation type="submission" date="2020-08" db="EMBL/GenBank/DDBJ databases">
        <title>Genomic Encyclopedia of Type Strains, Phase IV (KMG-IV): sequencing the most valuable type-strain genomes for metagenomic binning, comparative biology and taxonomic classification.</title>
        <authorList>
            <person name="Goeker M."/>
        </authorList>
    </citation>
    <scope>NUCLEOTIDE SEQUENCE [LARGE SCALE GENOMIC DNA]</scope>
    <source>
        <strain evidence="3 4">YC6886</strain>
    </source>
</reference>
<keyword evidence="4" id="KW-1185">Reference proteome</keyword>
<dbReference type="InterPro" id="IPR026881">
    <property type="entry name" value="WYL_dom"/>
</dbReference>
<evidence type="ECO:0000313" key="4">
    <source>
        <dbReference type="Proteomes" id="UP000557717"/>
    </source>
</evidence>
<protein>
    <submittedName>
        <fullName evidence="3">Putative DNA-binding transcriptional regulator YafY</fullName>
    </submittedName>
</protein>
<dbReference type="PROSITE" id="PS52050">
    <property type="entry name" value="WYL"/>
    <property type="match status" value="1"/>
</dbReference>
<evidence type="ECO:0000259" key="1">
    <source>
        <dbReference type="Pfam" id="PF13280"/>
    </source>
</evidence>
<dbReference type="AlphaFoldDB" id="A0A840V1C3"/>
<dbReference type="Proteomes" id="UP000557717">
    <property type="component" value="Unassembled WGS sequence"/>
</dbReference>
<name>A0A840V1C3_9BACT</name>
<organism evidence="3 4">
    <name type="scientific">Haloferula luteola</name>
    <dbReference type="NCBI Taxonomy" id="595692"/>
    <lineage>
        <taxon>Bacteria</taxon>
        <taxon>Pseudomonadati</taxon>
        <taxon>Verrucomicrobiota</taxon>
        <taxon>Verrucomicrobiia</taxon>
        <taxon>Verrucomicrobiales</taxon>
        <taxon>Verrucomicrobiaceae</taxon>
        <taxon>Haloferula</taxon>
    </lineage>
</organism>
<dbReference type="InterPro" id="IPR051534">
    <property type="entry name" value="CBASS_pafABC_assoc_protein"/>
</dbReference>
<proteinExistence type="predicted"/>
<dbReference type="PANTHER" id="PTHR34580:SF1">
    <property type="entry name" value="PROTEIN PAFC"/>
    <property type="match status" value="1"/>
</dbReference>
<accession>A0A840V1C3</accession>
<dbReference type="Pfam" id="PF13280">
    <property type="entry name" value="WYL"/>
    <property type="match status" value="1"/>
</dbReference>